<name>A0A1Y1X688_9FUNG</name>
<dbReference type="PANTHER" id="PTHR36451:SF1">
    <property type="entry name" value="OMEGA-HYDROXY-BETA-DIHYDROMENAQUINONE-9 SULFOTRANSFERASE STF3"/>
    <property type="match status" value="1"/>
</dbReference>
<sequence>MFTWNRMKVLTVHAPCRTGGLARLFYNFCIKHPAMNIAWWIDEILFPLYHLARINQPVFILGQPRSGTTKLLDFLASNEQHVVALTLWEISYPILWVQYVAEYFSQYDERFFHNRLRAFFDPLPSGLDEVSKMHPMNMDNWEEDDIAFMFHFSFSAAQYQQYPSPECMNNFLNFRSLDKSLRTRLFDFHRKLIQKILYKRGNAQSIYMAKWVMCWTGEYELIQEIYPDARFVFIYRQPEESIPSLVKLFSGISIHTTHYDPFTKPEFRSIMLSYFYRAHEEELQYITRLLNQKSHVQIIEFAKLFENIPEAISKICTKLNIPLPKDYQEFLHQQQANQVQHKQTKVDESLKPEIQAHCSTFYERLTYLQGKE</sequence>
<dbReference type="SUPFAM" id="SSF52540">
    <property type="entry name" value="P-loop containing nucleoside triphosphate hydrolases"/>
    <property type="match status" value="1"/>
</dbReference>
<keyword evidence="2" id="KW-1185">Reference proteome</keyword>
<dbReference type="Proteomes" id="UP000193498">
    <property type="component" value="Unassembled WGS sequence"/>
</dbReference>
<evidence type="ECO:0008006" key="3">
    <source>
        <dbReference type="Google" id="ProtNLM"/>
    </source>
</evidence>
<reference evidence="1 2" key="1">
    <citation type="submission" date="2016-07" db="EMBL/GenBank/DDBJ databases">
        <title>Pervasive Adenine N6-methylation of Active Genes in Fungi.</title>
        <authorList>
            <consortium name="DOE Joint Genome Institute"/>
            <person name="Mondo S.J."/>
            <person name="Dannebaum R.O."/>
            <person name="Kuo R.C."/>
            <person name="Labutti K."/>
            <person name="Haridas S."/>
            <person name="Kuo A."/>
            <person name="Salamov A."/>
            <person name="Ahrendt S.R."/>
            <person name="Lipzen A."/>
            <person name="Sullivan W."/>
            <person name="Andreopoulos W.B."/>
            <person name="Clum A."/>
            <person name="Lindquist E."/>
            <person name="Daum C."/>
            <person name="Ramamoorthy G.K."/>
            <person name="Gryganskyi A."/>
            <person name="Culley D."/>
            <person name="Magnuson J.K."/>
            <person name="James T.Y."/>
            <person name="O'Malley M.A."/>
            <person name="Stajich J.E."/>
            <person name="Spatafora J.W."/>
            <person name="Visel A."/>
            <person name="Grigoriev I.V."/>
        </authorList>
    </citation>
    <scope>NUCLEOTIDE SEQUENCE [LARGE SCALE GENOMIC DNA]</scope>
    <source>
        <strain evidence="1 2">CBS 931.73</strain>
    </source>
</reference>
<dbReference type="InterPro" id="IPR052736">
    <property type="entry name" value="Stf3_sulfotransferase"/>
</dbReference>
<comment type="caution">
    <text evidence="1">The sequence shown here is derived from an EMBL/GenBank/DDBJ whole genome shotgun (WGS) entry which is preliminary data.</text>
</comment>
<dbReference type="InterPro" id="IPR027417">
    <property type="entry name" value="P-loop_NTPase"/>
</dbReference>
<dbReference type="OrthoDB" id="429813at2759"/>
<evidence type="ECO:0000313" key="1">
    <source>
        <dbReference type="EMBL" id="ORX81185.1"/>
    </source>
</evidence>
<dbReference type="EMBL" id="MCFE01000713">
    <property type="protein sequence ID" value="ORX81185.1"/>
    <property type="molecule type" value="Genomic_DNA"/>
</dbReference>
<dbReference type="AlphaFoldDB" id="A0A1Y1X688"/>
<dbReference type="Gene3D" id="3.40.50.300">
    <property type="entry name" value="P-loop containing nucleotide triphosphate hydrolases"/>
    <property type="match status" value="1"/>
</dbReference>
<protein>
    <recommendedName>
        <fullName evidence="3">P-loop containing nucleoside triphosphate hydrolase protein</fullName>
    </recommendedName>
</protein>
<organism evidence="1 2">
    <name type="scientific">Basidiobolus meristosporus CBS 931.73</name>
    <dbReference type="NCBI Taxonomy" id="1314790"/>
    <lineage>
        <taxon>Eukaryota</taxon>
        <taxon>Fungi</taxon>
        <taxon>Fungi incertae sedis</taxon>
        <taxon>Zoopagomycota</taxon>
        <taxon>Entomophthoromycotina</taxon>
        <taxon>Basidiobolomycetes</taxon>
        <taxon>Basidiobolales</taxon>
        <taxon>Basidiobolaceae</taxon>
        <taxon>Basidiobolus</taxon>
    </lineage>
</organism>
<dbReference type="PANTHER" id="PTHR36451">
    <property type="entry name" value="PAPS-DEPENDENT SULFOTRANSFERASE STF3"/>
    <property type="match status" value="1"/>
</dbReference>
<dbReference type="InParanoid" id="A0A1Y1X688"/>
<proteinExistence type="predicted"/>
<accession>A0A1Y1X688</accession>
<evidence type="ECO:0000313" key="2">
    <source>
        <dbReference type="Proteomes" id="UP000193498"/>
    </source>
</evidence>
<dbReference type="Pfam" id="PF13469">
    <property type="entry name" value="Sulfotransfer_3"/>
    <property type="match status" value="1"/>
</dbReference>
<gene>
    <name evidence="1" type="ORF">K493DRAFT_308154</name>
</gene>